<dbReference type="AlphaFoldDB" id="A0A235CH61"/>
<evidence type="ECO:0000313" key="4">
    <source>
        <dbReference type="Proteomes" id="UP000243640"/>
    </source>
</evidence>
<keyword evidence="5" id="KW-1185">Reference proteome</keyword>
<gene>
    <name evidence="2" type="ORF">B6S09_10500</name>
    <name evidence="3" type="ORF">LY04_02143</name>
</gene>
<feature type="transmembrane region" description="Helical" evidence="1">
    <location>
        <begin position="219"/>
        <end position="239"/>
    </location>
</feature>
<dbReference type="OrthoDB" id="5766358at2"/>
<keyword evidence="1" id="KW-0472">Membrane</keyword>
<reference evidence="2 4" key="1">
    <citation type="submission" date="2017-08" db="EMBL/GenBank/DDBJ databases">
        <title>Draft Genome Sequence of the Marine Bacterium Oceanimonas baumannii ATCC 700832.</title>
        <authorList>
            <person name="Mcclelland W.D."/>
            <person name="Brennan M.A."/>
            <person name="Trachtenberg A.M."/>
            <person name="Maclea K.S."/>
        </authorList>
    </citation>
    <scope>NUCLEOTIDE SEQUENCE [LARGE SCALE GENOMIC DNA]</scope>
    <source>
        <strain evidence="2 4">ATCC 700832</strain>
    </source>
</reference>
<reference evidence="3 5" key="2">
    <citation type="submission" date="2019-03" db="EMBL/GenBank/DDBJ databases">
        <title>Genomic Encyclopedia of Archaeal and Bacterial Type Strains, Phase II (KMG-II): from individual species to whole genera.</title>
        <authorList>
            <person name="Goeker M."/>
        </authorList>
    </citation>
    <scope>NUCLEOTIDE SEQUENCE [LARGE SCALE GENOMIC DNA]</scope>
    <source>
        <strain evidence="3 5">DSM 15594</strain>
    </source>
</reference>
<organism evidence="2 4">
    <name type="scientific">Oceanimonas baumannii</name>
    <dbReference type="NCBI Taxonomy" id="129578"/>
    <lineage>
        <taxon>Bacteria</taxon>
        <taxon>Pseudomonadati</taxon>
        <taxon>Pseudomonadota</taxon>
        <taxon>Gammaproteobacteria</taxon>
        <taxon>Aeromonadales</taxon>
        <taxon>Aeromonadaceae</taxon>
        <taxon>Oceanimonas</taxon>
    </lineage>
</organism>
<accession>A0A235CH61</accession>
<feature type="transmembrane region" description="Helical" evidence="1">
    <location>
        <begin position="40"/>
        <end position="60"/>
    </location>
</feature>
<proteinExistence type="predicted"/>
<protein>
    <submittedName>
        <fullName evidence="2">Divalent cation transporter</fullName>
    </submittedName>
    <submittedName>
        <fullName evidence="3">ZIP family zinc transporter</fullName>
    </submittedName>
</protein>
<dbReference type="Proteomes" id="UP000295058">
    <property type="component" value="Unassembled WGS sequence"/>
</dbReference>
<dbReference type="EMBL" id="NQJF01000008">
    <property type="protein sequence ID" value="OYD23880.1"/>
    <property type="molecule type" value="Genomic_DNA"/>
</dbReference>
<sequence>MLDVLLMVMVTLLAGLAMPAGAMLARVERIHPGWLENEFRHSVVAFGGGALLSAVALVLVPEGSARLDTGMAALCFAGGGLAFMLLDVLLAHFRTRAGQLAAMLTDFIPESLALGAAFAYGSKSGAMLLAGLMALQNLPEGFNAYRELSGSARPGKERGKRAITSFVVMSLLGPAAALAGFFWFAGNPPLVSGIMLFAAGGILYSVFQDIAPQAVLERHWAPPMGAVMGFLLGILGHMITTHGT</sequence>
<evidence type="ECO:0000313" key="3">
    <source>
        <dbReference type="EMBL" id="TDW58791.1"/>
    </source>
</evidence>
<dbReference type="RefSeq" id="WP_094278440.1">
    <property type="nucleotide sequence ID" value="NZ_NQJF01000008.1"/>
</dbReference>
<dbReference type="EMBL" id="SODO01000007">
    <property type="protein sequence ID" value="TDW58791.1"/>
    <property type="molecule type" value="Genomic_DNA"/>
</dbReference>
<keyword evidence="1" id="KW-0812">Transmembrane</keyword>
<keyword evidence="1" id="KW-1133">Transmembrane helix</keyword>
<name>A0A235CH61_9GAMM</name>
<evidence type="ECO:0000256" key="1">
    <source>
        <dbReference type="SAM" id="Phobius"/>
    </source>
</evidence>
<evidence type="ECO:0000313" key="5">
    <source>
        <dbReference type="Proteomes" id="UP000295058"/>
    </source>
</evidence>
<dbReference type="Proteomes" id="UP000243640">
    <property type="component" value="Unassembled WGS sequence"/>
</dbReference>
<feature type="transmembrane region" description="Helical" evidence="1">
    <location>
        <begin position="190"/>
        <end position="207"/>
    </location>
</feature>
<feature type="transmembrane region" description="Helical" evidence="1">
    <location>
        <begin position="72"/>
        <end position="93"/>
    </location>
</feature>
<evidence type="ECO:0000313" key="2">
    <source>
        <dbReference type="EMBL" id="OYD23880.1"/>
    </source>
</evidence>
<comment type="caution">
    <text evidence="2">The sequence shown here is derived from an EMBL/GenBank/DDBJ whole genome shotgun (WGS) entry which is preliminary data.</text>
</comment>
<feature type="transmembrane region" description="Helical" evidence="1">
    <location>
        <begin position="163"/>
        <end position="184"/>
    </location>
</feature>